<gene>
    <name evidence="3" type="ORF">B1A_20995</name>
</gene>
<dbReference type="GO" id="GO:0003824">
    <property type="term" value="F:catalytic activity"/>
    <property type="evidence" value="ECO:0007669"/>
    <property type="project" value="InterPro"/>
</dbReference>
<protein>
    <submittedName>
        <fullName evidence="3">Protein containing Glucan biosynthesis, periplasmic, MdoG</fullName>
    </submittedName>
</protein>
<comment type="caution">
    <text evidence="3">The sequence shown here is derived from an EMBL/GenBank/DDBJ whole genome shotgun (WGS) entry which is preliminary data.</text>
</comment>
<reference evidence="3" key="2">
    <citation type="journal article" date="2014" name="ISME J.">
        <title>Microbial stratification in low pH oxic and suboxic macroscopic growths along an acid mine drainage.</title>
        <authorList>
            <person name="Mendez-Garcia C."/>
            <person name="Mesa V."/>
            <person name="Sprenger R.R."/>
            <person name="Richter M."/>
            <person name="Diez M.S."/>
            <person name="Solano J."/>
            <person name="Bargiela R."/>
            <person name="Golyshina O.V."/>
            <person name="Manteca A."/>
            <person name="Ramos J.L."/>
            <person name="Gallego J.R."/>
            <person name="Llorente I."/>
            <person name="Martins Dos Santos V.A."/>
            <person name="Jensen O.N."/>
            <person name="Pelaez A.I."/>
            <person name="Sanchez J."/>
            <person name="Ferrer M."/>
        </authorList>
    </citation>
    <scope>NUCLEOTIDE SEQUENCE</scope>
</reference>
<dbReference type="PANTHER" id="PTHR30504">
    <property type="entry name" value="GLUCANS BIOSYNTHESIS PROTEIN"/>
    <property type="match status" value="1"/>
</dbReference>
<dbReference type="SUPFAM" id="SSF74650">
    <property type="entry name" value="Galactose mutarotase-like"/>
    <property type="match status" value="1"/>
</dbReference>
<proteinExistence type="predicted"/>
<sequence>MPGPAAAQQPAPRPFSFATVEHLAALRARQPYAARSSALPRTLRRITYAQYRSIRFKPQDALWHHDSMFDVQFYHRGFAF</sequence>
<dbReference type="PANTHER" id="PTHR30504:SF2">
    <property type="entry name" value="GLUCANS BIOSYNTHESIS PROTEIN G"/>
    <property type="match status" value="1"/>
</dbReference>
<dbReference type="InterPro" id="IPR007444">
    <property type="entry name" value="Glucan_biosyn_MdoG_C"/>
</dbReference>
<feature type="non-terminal residue" evidence="3">
    <location>
        <position position="80"/>
    </location>
</feature>
<dbReference type="AlphaFoldDB" id="T0ZJ82"/>
<dbReference type="GO" id="GO:0051274">
    <property type="term" value="P:beta-glucan biosynthetic process"/>
    <property type="evidence" value="ECO:0007669"/>
    <property type="project" value="TreeGrafter"/>
</dbReference>
<accession>T0ZJ82</accession>
<evidence type="ECO:0000256" key="1">
    <source>
        <dbReference type="ARBA" id="ARBA00004418"/>
    </source>
</evidence>
<evidence type="ECO:0000313" key="3">
    <source>
        <dbReference type="EMBL" id="EQD28794.1"/>
    </source>
</evidence>
<dbReference type="InterPro" id="IPR014718">
    <property type="entry name" value="GH-type_carb-bd"/>
</dbReference>
<evidence type="ECO:0000259" key="2">
    <source>
        <dbReference type="Pfam" id="PF04349"/>
    </source>
</evidence>
<comment type="subcellular location">
    <subcellularLocation>
        <location evidence="1">Periplasm</location>
    </subcellularLocation>
</comment>
<dbReference type="GO" id="GO:0030246">
    <property type="term" value="F:carbohydrate binding"/>
    <property type="evidence" value="ECO:0007669"/>
    <property type="project" value="InterPro"/>
</dbReference>
<dbReference type="EMBL" id="AUZX01015505">
    <property type="protein sequence ID" value="EQD28794.1"/>
    <property type="molecule type" value="Genomic_DNA"/>
</dbReference>
<name>T0ZJ82_9ZZZZ</name>
<dbReference type="GO" id="GO:0030288">
    <property type="term" value="C:outer membrane-bounded periplasmic space"/>
    <property type="evidence" value="ECO:0007669"/>
    <property type="project" value="TreeGrafter"/>
</dbReference>
<organism evidence="3">
    <name type="scientific">mine drainage metagenome</name>
    <dbReference type="NCBI Taxonomy" id="410659"/>
    <lineage>
        <taxon>unclassified sequences</taxon>
        <taxon>metagenomes</taxon>
        <taxon>ecological metagenomes</taxon>
    </lineage>
</organism>
<dbReference type="Gene3D" id="2.70.98.10">
    <property type="match status" value="1"/>
</dbReference>
<dbReference type="Pfam" id="PF04349">
    <property type="entry name" value="MdoG"/>
    <property type="match status" value="1"/>
</dbReference>
<reference evidence="3" key="1">
    <citation type="submission" date="2013-08" db="EMBL/GenBank/DDBJ databases">
        <authorList>
            <person name="Mendez C."/>
            <person name="Richter M."/>
            <person name="Ferrer M."/>
            <person name="Sanchez J."/>
        </authorList>
    </citation>
    <scope>NUCLEOTIDE SEQUENCE</scope>
</reference>
<dbReference type="InterPro" id="IPR014438">
    <property type="entry name" value="Glucan_biosyn_MdoG/MdoD"/>
</dbReference>
<feature type="domain" description="Glucan biosynthesis periplasmic MdoG C-terminal" evidence="2">
    <location>
        <begin position="15"/>
        <end position="80"/>
    </location>
</feature>
<dbReference type="InterPro" id="IPR011013">
    <property type="entry name" value="Gal_mutarotase_sf_dom"/>
</dbReference>